<evidence type="ECO:0000256" key="4">
    <source>
        <dbReference type="ARBA" id="ARBA00022975"/>
    </source>
</evidence>
<keyword evidence="10" id="KW-1185">Reference proteome</keyword>
<dbReference type="InterPro" id="IPR013785">
    <property type="entry name" value="Aldolase_TIM"/>
</dbReference>
<evidence type="ECO:0000256" key="3">
    <source>
        <dbReference type="ARBA" id="ARBA00022793"/>
    </source>
</evidence>
<dbReference type="Gene3D" id="3.20.20.70">
    <property type="entry name" value="Aldolase class I"/>
    <property type="match status" value="1"/>
</dbReference>
<evidence type="ECO:0000256" key="5">
    <source>
        <dbReference type="ARBA" id="ARBA00023239"/>
    </source>
</evidence>
<comment type="caution">
    <text evidence="9">The sequence shown here is derived from an EMBL/GenBank/DDBJ whole genome shotgun (WGS) entry which is preliminary data.</text>
</comment>
<name>A0ABW5D088_9BACT</name>
<dbReference type="HAMAP" id="MF_01215">
    <property type="entry name" value="OMPdecase_type2"/>
    <property type="match status" value="1"/>
</dbReference>
<comment type="catalytic activity">
    <reaction evidence="6 7">
        <text>orotidine 5'-phosphate + H(+) = UMP + CO2</text>
        <dbReference type="Rhea" id="RHEA:11596"/>
        <dbReference type="ChEBI" id="CHEBI:15378"/>
        <dbReference type="ChEBI" id="CHEBI:16526"/>
        <dbReference type="ChEBI" id="CHEBI:57538"/>
        <dbReference type="ChEBI" id="CHEBI:57865"/>
        <dbReference type="EC" id="4.1.1.23"/>
    </reaction>
</comment>
<dbReference type="NCBIfam" id="TIGR02127">
    <property type="entry name" value="pyrF_sub2"/>
    <property type="match status" value="1"/>
</dbReference>
<evidence type="ECO:0000313" key="10">
    <source>
        <dbReference type="Proteomes" id="UP001597374"/>
    </source>
</evidence>
<evidence type="ECO:0000256" key="1">
    <source>
        <dbReference type="ARBA" id="ARBA00004861"/>
    </source>
</evidence>
<organism evidence="9 10">
    <name type="scientific">Pontibacter ruber</name>
    <dbReference type="NCBI Taxonomy" id="1343895"/>
    <lineage>
        <taxon>Bacteria</taxon>
        <taxon>Pseudomonadati</taxon>
        <taxon>Bacteroidota</taxon>
        <taxon>Cytophagia</taxon>
        <taxon>Cytophagales</taxon>
        <taxon>Hymenobacteraceae</taxon>
        <taxon>Pontibacter</taxon>
    </lineage>
</organism>
<reference evidence="10" key="1">
    <citation type="journal article" date="2019" name="Int. J. Syst. Evol. Microbiol.">
        <title>The Global Catalogue of Microorganisms (GCM) 10K type strain sequencing project: providing services to taxonomists for standard genome sequencing and annotation.</title>
        <authorList>
            <consortium name="The Broad Institute Genomics Platform"/>
            <consortium name="The Broad Institute Genome Sequencing Center for Infectious Disease"/>
            <person name="Wu L."/>
            <person name="Ma J."/>
        </authorList>
    </citation>
    <scope>NUCLEOTIDE SEQUENCE [LARGE SCALE GENOMIC DNA]</scope>
    <source>
        <strain evidence="10">CGMCC 4.1782</strain>
    </source>
</reference>
<keyword evidence="5 7" id="KW-0456">Lyase</keyword>
<feature type="active site" description="Proton donor" evidence="7">
    <location>
        <position position="93"/>
    </location>
</feature>
<dbReference type="Proteomes" id="UP001597374">
    <property type="component" value="Unassembled WGS sequence"/>
</dbReference>
<dbReference type="EC" id="4.1.1.23" evidence="7"/>
<evidence type="ECO:0000256" key="6">
    <source>
        <dbReference type="ARBA" id="ARBA00049157"/>
    </source>
</evidence>
<dbReference type="PANTHER" id="PTHR43375">
    <property type="entry name" value="OROTIDINE 5'-PHOSPHATE DECARBOXYLASE"/>
    <property type="match status" value="1"/>
</dbReference>
<comment type="pathway">
    <text evidence="1 7">Pyrimidine metabolism; UMP biosynthesis via de novo pathway; UMP from orotate: step 2/2.</text>
</comment>
<proteinExistence type="inferred from homology"/>
<dbReference type="PANTHER" id="PTHR43375:SF1">
    <property type="entry name" value="OROTIDINE 5'-PHOSPHATE DECARBOXYLASE"/>
    <property type="match status" value="1"/>
</dbReference>
<dbReference type="Pfam" id="PF00215">
    <property type="entry name" value="OMPdecase"/>
    <property type="match status" value="1"/>
</dbReference>
<dbReference type="CDD" id="cd04725">
    <property type="entry name" value="OMP_decarboxylase_like"/>
    <property type="match status" value="1"/>
</dbReference>
<feature type="domain" description="Orotidine 5'-phosphate decarboxylase" evidence="8">
    <location>
        <begin position="16"/>
        <end position="254"/>
    </location>
</feature>
<dbReference type="InterPro" id="IPR011060">
    <property type="entry name" value="RibuloseP-bd_barrel"/>
</dbReference>
<keyword evidence="3 7" id="KW-0210">Decarboxylase</keyword>
<dbReference type="InterPro" id="IPR001754">
    <property type="entry name" value="OMPdeCOase_dom"/>
</dbReference>
<dbReference type="InterPro" id="IPR011995">
    <property type="entry name" value="OMPdecase_type-2"/>
</dbReference>
<dbReference type="SUPFAM" id="SSF51366">
    <property type="entry name" value="Ribulose-phoshate binding barrel"/>
    <property type="match status" value="1"/>
</dbReference>
<sequence length="276" mass="31002">MTREQLFEQILKKKSYLCIGLDTDPKKLPEHLLDAEDPVYEFNRQIIDATADLCVAYKPNIAFYEAQGPKGWVSLEKTLQHIPDEIFTIADAKRGDIGNTSELYARAFFETMNFDSVTVAPYMGSDSVKPFLVQGGKWVILLALTSNPGSQDFQMLKLADGNEEYLFEQVLRESANWASVGQMMYVVGATQAEYIERVRAIVPNHFLLVPGVGAQGGSLEEISRLGMNQQCGLLINSSRAIIYASSGRDFADRAREAALEVQREMEQYLEQYVLHL</sequence>
<keyword evidence="4 7" id="KW-0665">Pyrimidine biosynthesis</keyword>
<comment type="similarity">
    <text evidence="2 7">Belongs to the OMP decarboxylase family. Type 2 subfamily.</text>
</comment>
<gene>
    <name evidence="7 9" type="primary">pyrF</name>
    <name evidence="9" type="ORF">ACFSKP_17570</name>
</gene>
<dbReference type="SMART" id="SM00934">
    <property type="entry name" value="OMPdecase"/>
    <property type="match status" value="1"/>
</dbReference>
<evidence type="ECO:0000256" key="7">
    <source>
        <dbReference type="HAMAP-Rule" id="MF_01215"/>
    </source>
</evidence>
<evidence type="ECO:0000259" key="8">
    <source>
        <dbReference type="SMART" id="SM00934"/>
    </source>
</evidence>
<dbReference type="EMBL" id="JBHUIM010000003">
    <property type="protein sequence ID" value="MFD2248082.1"/>
    <property type="molecule type" value="Genomic_DNA"/>
</dbReference>
<dbReference type="RefSeq" id="WP_250431982.1">
    <property type="nucleotide sequence ID" value="NZ_JALPRR010000004.1"/>
</dbReference>
<accession>A0ABW5D088</accession>
<evidence type="ECO:0000256" key="2">
    <source>
        <dbReference type="ARBA" id="ARBA00008847"/>
    </source>
</evidence>
<dbReference type="GO" id="GO:0004590">
    <property type="term" value="F:orotidine-5'-phosphate decarboxylase activity"/>
    <property type="evidence" value="ECO:0007669"/>
    <property type="project" value="UniProtKB-EC"/>
</dbReference>
<protein>
    <recommendedName>
        <fullName evidence="7">Orotidine 5'-phosphate decarboxylase</fullName>
        <ecNumber evidence="7">4.1.1.23</ecNumber>
    </recommendedName>
    <alternativeName>
        <fullName evidence="7">OMP decarboxylase</fullName>
        <shortName evidence="7">OMPDCase</shortName>
        <shortName evidence="7">OMPdecase</shortName>
    </alternativeName>
</protein>
<evidence type="ECO:0000313" key="9">
    <source>
        <dbReference type="EMBL" id="MFD2248082.1"/>
    </source>
</evidence>